<evidence type="ECO:0000313" key="2">
    <source>
        <dbReference type="Proteomes" id="UP001497382"/>
    </source>
</evidence>
<organism evidence="1 2">
    <name type="scientific">Larinioides sclopetarius</name>
    <dbReference type="NCBI Taxonomy" id="280406"/>
    <lineage>
        <taxon>Eukaryota</taxon>
        <taxon>Metazoa</taxon>
        <taxon>Ecdysozoa</taxon>
        <taxon>Arthropoda</taxon>
        <taxon>Chelicerata</taxon>
        <taxon>Arachnida</taxon>
        <taxon>Araneae</taxon>
        <taxon>Araneomorphae</taxon>
        <taxon>Entelegynae</taxon>
        <taxon>Araneoidea</taxon>
        <taxon>Araneidae</taxon>
        <taxon>Larinioides</taxon>
    </lineage>
</organism>
<gene>
    <name evidence="1" type="ORF">LARSCL_LOCUS11699</name>
</gene>
<keyword evidence="2" id="KW-1185">Reference proteome</keyword>
<sequence length="68" mass="7981">MYHTKSSIICTENIVNVACSSWPSLELTRQRSTRRVFTFRKSWTKSKLISLSIPLWEKSDDVLCNFIQ</sequence>
<dbReference type="EMBL" id="CAXIEN010000147">
    <property type="protein sequence ID" value="CAL1281658.1"/>
    <property type="molecule type" value="Genomic_DNA"/>
</dbReference>
<proteinExistence type="predicted"/>
<evidence type="ECO:0000313" key="1">
    <source>
        <dbReference type="EMBL" id="CAL1281658.1"/>
    </source>
</evidence>
<dbReference type="AlphaFoldDB" id="A0AAV2AGE9"/>
<reference evidence="1 2" key="1">
    <citation type="submission" date="2024-04" db="EMBL/GenBank/DDBJ databases">
        <authorList>
            <person name="Rising A."/>
            <person name="Reimegard J."/>
            <person name="Sonavane S."/>
            <person name="Akerstrom W."/>
            <person name="Nylinder S."/>
            <person name="Hedman E."/>
            <person name="Kallberg Y."/>
        </authorList>
    </citation>
    <scope>NUCLEOTIDE SEQUENCE [LARGE SCALE GENOMIC DNA]</scope>
</reference>
<comment type="caution">
    <text evidence="1">The sequence shown here is derived from an EMBL/GenBank/DDBJ whole genome shotgun (WGS) entry which is preliminary data.</text>
</comment>
<name>A0AAV2AGE9_9ARAC</name>
<dbReference type="Proteomes" id="UP001497382">
    <property type="component" value="Unassembled WGS sequence"/>
</dbReference>
<accession>A0AAV2AGE9</accession>
<protein>
    <submittedName>
        <fullName evidence="1">Uncharacterized protein</fullName>
    </submittedName>
</protein>